<evidence type="ECO:0000313" key="6">
    <source>
        <dbReference type="Proteomes" id="UP000012174"/>
    </source>
</evidence>
<evidence type="ECO:0000256" key="3">
    <source>
        <dbReference type="SAM" id="Phobius"/>
    </source>
</evidence>
<dbReference type="AlphaFoldDB" id="M7T0K3"/>
<feature type="transmembrane region" description="Helical" evidence="3">
    <location>
        <begin position="124"/>
        <end position="143"/>
    </location>
</feature>
<dbReference type="OMA" id="MVGKWFP"/>
<reference evidence="6" key="1">
    <citation type="journal article" date="2013" name="Genome Announc.">
        <title>Draft genome sequence of the grapevine dieback fungus Eutypa lata UCR-EL1.</title>
        <authorList>
            <person name="Blanco-Ulate B."/>
            <person name="Rolshausen P.E."/>
            <person name="Cantu D."/>
        </authorList>
    </citation>
    <scope>NUCLEOTIDE SEQUENCE [LARGE SCALE GENOMIC DNA]</scope>
    <source>
        <strain evidence="6">UCR-EL1</strain>
    </source>
</reference>
<dbReference type="InterPro" id="IPR050327">
    <property type="entry name" value="Proton-linked_MCT"/>
</dbReference>
<dbReference type="PROSITE" id="PS50850">
    <property type="entry name" value="MFS"/>
    <property type="match status" value="1"/>
</dbReference>
<dbReference type="KEGG" id="ela:UCREL1_9658"/>
<keyword evidence="3" id="KW-1133">Transmembrane helix</keyword>
<name>M7T0K3_EUTLA</name>
<comment type="similarity">
    <text evidence="2">Belongs to the major facilitator superfamily. Monocarboxylate porter (TC 2.A.1.13) family.</text>
</comment>
<organism evidence="5 6">
    <name type="scientific">Eutypa lata (strain UCR-EL1)</name>
    <name type="common">Grapevine dieback disease fungus</name>
    <name type="synonym">Eutypa armeniacae</name>
    <dbReference type="NCBI Taxonomy" id="1287681"/>
    <lineage>
        <taxon>Eukaryota</taxon>
        <taxon>Fungi</taxon>
        <taxon>Dikarya</taxon>
        <taxon>Ascomycota</taxon>
        <taxon>Pezizomycotina</taxon>
        <taxon>Sordariomycetes</taxon>
        <taxon>Xylariomycetidae</taxon>
        <taxon>Xylariales</taxon>
        <taxon>Diatrypaceae</taxon>
        <taxon>Eutypa</taxon>
    </lineage>
</organism>
<evidence type="ECO:0000256" key="2">
    <source>
        <dbReference type="ARBA" id="ARBA00006727"/>
    </source>
</evidence>
<proteinExistence type="inferred from homology"/>
<dbReference type="GO" id="GO:0016020">
    <property type="term" value="C:membrane"/>
    <property type="evidence" value="ECO:0007669"/>
    <property type="project" value="UniProtKB-SubCell"/>
</dbReference>
<sequence length="396" mass="42509">MCLCAHFVVMNTWGFVNSFGVFQSYYVGLLDRPPSDISWIGSIQIFLTFFIGTFTGRFTDAGFFRPVLLAGTVFTILGIFTTSVATQYWHLILSQGLCLGIGSGCLFCPAISTLSTYFSTKRSLAIGIAASGSATGGLIFPAMARQLLPTAGFGWAVRAIGFVQLVTLLFANAFMRSRLPPRRTGSLVEWGAFRELECVDTFYAVGMFFNFLAVYFAFYYIAAFSRSADTISPALSYADSLNLLLVMNGVGLVGRLGPNFLADRLGPLNLLVPALLVSGVCLFAWIAVGDPAGLYAWSIFNGIFGGAIQSLFPAGLSSLTTDLRKQGTRMGMVFTIVSFAVLTGNPIAGALITAMDGSYVGAQVFTGSCMMVAVCFILGARWARMRRTGAGWAVKI</sequence>
<dbReference type="OrthoDB" id="5212574at2759"/>
<evidence type="ECO:0000313" key="5">
    <source>
        <dbReference type="EMBL" id="EMR63366.1"/>
    </source>
</evidence>
<comment type="subcellular location">
    <subcellularLocation>
        <location evidence="1">Membrane</location>
        <topology evidence="1">Multi-pass membrane protein</topology>
    </subcellularLocation>
</comment>
<feature type="transmembrane region" description="Helical" evidence="3">
    <location>
        <begin position="331"/>
        <end position="354"/>
    </location>
</feature>
<dbReference type="Proteomes" id="UP000012174">
    <property type="component" value="Unassembled WGS sequence"/>
</dbReference>
<feature type="domain" description="Major facilitator superfamily (MFS) profile" evidence="4">
    <location>
        <begin position="1"/>
        <end position="387"/>
    </location>
</feature>
<feature type="transmembrane region" description="Helical" evidence="3">
    <location>
        <begin position="360"/>
        <end position="380"/>
    </location>
</feature>
<keyword evidence="3" id="KW-0472">Membrane</keyword>
<feature type="transmembrane region" description="Helical" evidence="3">
    <location>
        <begin position="155"/>
        <end position="175"/>
    </location>
</feature>
<dbReference type="Gene3D" id="1.20.1250.20">
    <property type="entry name" value="MFS general substrate transporter like domains"/>
    <property type="match status" value="1"/>
</dbReference>
<keyword evidence="3" id="KW-0812">Transmembrane</keyword>
<accession>M7T0K3</accession>
<protein>
    <submittedName>
        <fullName evidence="5">Putative major facilitator superfamily transporter protein</fullName>
    </submittedName>
</protein>
<dbReference type="HOGENOM" id="CLU_001265_1_1_1"/>
<gene>
    <name evidence="5" type="ORF">UCREL1_9658</name>
</gene>
<dbReference type="GO" id="GO:0022857">
    <property type="term" value="F:transmembrane transporter activity"/>
    <property type="evidence" value="ECO:0007669"/>
    <property type="project" value="InterPro"/>
</dbReference>
<evidence type="ECO:0000259" key="4">
    <source>
        <dbReference type="PROSITE" id="PS50850"/>
    </source>
</evidence>
<feature type="transmembrane region" description="Helical" evidence="3">
    <location>
        <begin position="202"/>
        <end position="222"/>
    </location>
</feature>
<dbReference type="InterPro" id="IPR011701">
    <property type="entry name" value="MFS"/>
</dbReference>
<dbReference type="eggNOG" id="KOG2504">
    <property type="taxonomic scope" value="Eukaryota"/>
</dbReference>
<feature type="transmembrane region" description="Helical" evidence="3">
    <location>
        <begin position="294"/>
        <end position="319"/>
    </location>
</feature>
<feature type="transmembrane region" description="Helical" evidence="3">
    <location>
        <begin position="234"/>
        <end position="256"/>
    </location>
</feature>
<feature type="transmembrane region" description="Helical" evidence="3">
    <location>
        <begin position="67"/>
        <end position="86"/>
    </location>
</feature>
<feature type="transmembrane region" description="Helical" evidence="3">
    <location>
        <begin position="268"/>
        <end position="288"/>
    </location>
</feature>
<dbReference type="EMBL" id="KB707234">
    <property type="protein sequence ID" value="EMR63366.1"/>
    <property type="molecule type" value="Genomic_DNA"/>
</dbReference>
<evidence type="ECO:0000256" key="1">
    <source>
        <dbReference type="ARBA" id="ARBA00004141"/>
    </source>
</evidence>
<feature type="transmembrane region" description="Helical" evidence="3">
    <location>
        <begin position="92"/>
        <end position="112"/>
    </location>
</feature>
<dbReference type="PANTHER" id="PTHR11360:SF130">
    <property type="entry name" value="MAJOR FACILITATOR SUPERFAMILY (MFS) PROFILE DOMAIN-CONTAINING PROTEIN-RELATED"/>
    <property type="match status" value="1"/>
</dbReference>
<feature type="transmembrane region" description="Helical" evidence="3">
    <location>
        <begin position="37"/>
        <end position="55"/>
    </location>
</feature>
<dbReference type="InterPro" id="IPR036259">
    <property type="entry name" value="MFS_trans_sf"/>
</dbReference>
<keyword evidence="6" id="KW-1185">Reference proteome</keyword>
<dbReference type="SUPFAM" id="SSF103473">
    <property type="entry name" value="MFS general substrate transporter"/>
    <property type="match status" value="1"/>
</dbReference>
<dbReference type="Pfam" id="PF07690">
    <property type="entry name" value="MFS_1"/>
    <property type="match status" value="1"/>
</dbReference>
<dbReference type="InterPro" id="IPR020846">
    <property type="entry name" value="MFS_dom"/>
</dbReference>
<dbReference type="PANTHER" id="PTHR11360">
    <property type="entry name" value="MONOCARBOXYLATE TRANSPORTER"/>
    <property type="match status" value="1"/>
</dbReference>